<proteinExistence type="predicted"/>
<protein>
    <recommendedName>
        <fullName evidence="4">Carboxypeptidase regulatory-like domain-containing protein</fullName>
    </recommendedName>
</protein>
<feature type="compositionally biased region" description="Basic and acidic residues" evidence="1">
    <location>
        <begin position="205"/>
        <end position="228"/>
    </location>
</feature>
<evidence type="ECO:0000313" key="2">
    <source>
        <dbReference type="EMBL" id="ETO08238.1"/>
    </source>
</evidence>
<dbReference type="InterPro" id="IPR008969">
    <property type="entry name" value="CarboxyPept-like_regulatory"/>
</dbReference>
<organism evidence="2 3">
    <name type="scientific">Reticulomyxa filosa</name>
    <dbReference type="NCBI Taxonomy" id="46433"/>
    <lineage>
        <taxon>Eukaryota</taxon>
        <taxon>Sar</taxon>
        <taxon>Rhizaria</taxon>
        <taxon>Retaria</taxon>
        <taxon>Foraminifera</taxon>
        <taxon>Monothalamids</taxon>
        <taxon>Reticulomyxidae</taxon>
        <taxon>Reticulomyxa</taxon>
    </lineage>
</organism>
<keyword evidence="3" id="KW-1185">Reference proteome</keyword>
<dbReference type="EMBL" id="ASPP01025237">
    <property type="protein sequence ID" value="ETO08238.1"/>
    <property type="molecule type" value="Genomic_DNA"/>
</dbReference>
<evidence type="ECO:0008006" key="4">
    <source>
        <dbReference type="Google" id="ProtNLM"/>
    </source>
</evidence>
<dbReference type="Proteomes" id="UP000023152">
    <property type="component" value="Unassembled WGS sequence"/>
</dbReference>
<gene>
    <name evidence="2" type="ORF">RFI_29150</name>
</gene>
<name>X6M240_RETFI</name>
<accession>X6M240</accession>
<evidence type="ECO:0000256" key="1">
    <source>
        <dbReference type="SAM" id="MobiDB-lite"/>
    </source>
</evidence>
<sequence>MIEKQSFSQLLYRKNKVVWTQQIDNFCSSFSVCFKIWKKRNMPTECRGWPTDGWYCGRKGSSDVHYGGVGGNCAQCGNGWMQRGWYCGCQWETKAQLEAQINVLKNSGATAETTVLLSNNEFLFAKQKDLEQIKEQERQKEEEQEKIRKEEEKQREIARQKDEELARKEAEWQKRREELRKMDEERERYREMLLREEEELNRKREEELRRRKELEEQREKKEPERKVEPPAAGQLSGIVRDSRGNGIKGVSIELWNAKAMIPAESNAEGKFVYTNLSPGEYTIKIDDDAWTKQNRVICIPDGGSITEEITLSRTEVTQSASNIEIKIITDSKANITIAPNSLTNSDGTPYFGKVNVFTAAIDANSPAQVKTMPHFQTSTDPNGPLLETGGAIFSVFTDESGNPLEATNVRVTIPLPKPDPEMGLWYMGLNDR</sequence>
<comment type="caution">
    <text evidence="2">The sequence shown here is derived from an EMBL/GenBank/DDBJ whole genome shotgun (WGS) entry which is preliminary data.</text>
</comment>
<feature type="region of interest" description="Disordered" evidence="1">
    <location>
        <begin position="135"/>
        <end position="172"/>
    </location>
</feature>
<feature type="region of interest" description="Disordered" evidence="1">
    <location>
        <begin position="205"/>
        <end position="240"/>
    </location>
</feature>
<reference evidence="2 3" key="1">
    <citation type="journal article" date="2013" name="Curr. Biol.">
        <title>The Genome of the Foraminiferan Reticulomyxa filosa.</title>
        <authorList>
            <person name="Glockner G."/>
            <person name="Hulsmann N."/>
            <person name="Schleicher M."/>
            <person name="Noegel A.A."/>
            <person name="Eichinger L."/>
            <person name="Gallinger C."/>
            <person name="Pawlowski J."/>
            <person name="Sierra R."/>
            <person name="Euteneuer U."/>
            <person name="Pillet L."/>
            <person name="Moustafa A."/>
            <person name="Platzer M."/>
            <person name="Groth M."/>
            <person name="Szafranski K."/>
            <person name="Schliwa M."/>
        </authorList>
    </citation>
    <scope>NUCLEOTIDE SEQUENCE [LARGE SCALE GENOMIC DNA]</scope>
</reference>
<dbReference type="Gene3D" id="2.60.40.1120">
    <property type="entry name" value="Carboxypeptidase-like, regulatory domain"/>
    <property type="match status" value="1"/>
</dbReference>
<evidence type="ECO:0000313" key="3">
    <source>
        <dbReference type="Proteomes" id="UP000023152"/>
    </source>
</evidence>
<dbReference type="Pfam" id="PF13620">
    <property type="entry name" value="CarboxypepD_reg"/>
    <property type="match status" value="1"/>
</dbReference>
<feature type="non-terminal residue" evidence="2">
    <location>
        <position position="432"/>
    </location>
</feature>
<dbReference type="AlphaFoldDB" id="X6M240"/>
<dbReference type="SUPFAM" id="SSF49464">
    <property type="entry name" value="Carboxypeptidase regulatory domain-like"/>
    <property type="match status" value="1"/>
</dbReference>